<dbReference type="AlphaFoldDB" id="A0A9P4QAG3"/>
<dbReference type="GO" id="GO:0008270">
    <property type="term" value="F:zinc ion binding"/>
    <property type="evidence" value="ECO:0007669"/>
    <property type="project" value="InterPro"/>
</dbReference>
<organism evidence="4 5">
    <name type="scientific">Polychaeton citri CBS 116435</name>
    <dbReference type="NCBI Taxonomy" id="1314669"/>
    <lineage>
        <taxon>Eukaryota</taxon>
        <taxon>Fungi</taxon>
        <taxon>Dikarya</taxon>
        <taxon>Ascomycota</taxon>
        <taxon>Pezizomycotina</taxon>
        <taxon>Dothideomycetes</taxon>
        <taxon>Dothideomycetidae</taxon>
        <taxon>Capnodiales</taxon>
        <taxon>Capnodiaceae</taxon>
        <taxon>Polychaeton</taxon>
    </lineage>
</organism>
<evidence type="ECO:0000313" key="5">
    <source>
        <dbReference type="Proteomes" id="UP000799441"/>
    </source>
</evidence>
<accession>A0A9P4QAG3</accession>
<feature type="compositionally biased region" description="Basic and acidic residues" evidence="2">
    <location>
        <begin position="80"/>
        <end position="89"/>
    </location>
</feature>
<dbReference type="OrthoDB" id="3682316at2759"/>
<dbReference type="InterPro" id="IPR001138">
    <property type="entry name" value="Zn2Cys6_DnaBD"/>
</dbReference>
<feature type="region of interest" description="Disordered" evidence="2">
    <location>
        <begin position="218"/>
        <end position="250"/>
    </location>
</feature>
<feature type="domain" description="Zn(2)-C6 fungal-type" evidence="3">
    <location>
        <begin position="30"/>
        <end position="60"/>
    </location>
</feature>
<dbReference type="GO" id="GO:0000981">
    <property type="term" value="F:DNA-binding transcription factor activity, RNA polymerase II-specific"/>
    <property type="evidence" value="ECO:0007669"/>
    <property type="project" value="InterPro"/>
</dbReference>
<dbReference type="CDD" id="cd00067">
    <property type="entry name" value="GAL4"/>
    <property type="match status" value="1"/>
</dbReference>
<proteinExistence type="predicted"/>
<evidence type="ECO:0000313" key="4">
    <source>
        <dbReference type="EMBL" id="KAF2721316.1"/>
    </source>
</evidence>
<dbReference type="InterPro" id="IPR036864">
    <property type="entry name" value="Zn2-C6_fun-type_DNA-bd_sf"/>
</dbReference>
<feature type="compositionally biased region" description="Basic and acidic residues" evidence="2">
    <location>
        <begin position="239"/>
        <end position="248"/>
    </location>
</feature>
<gene>
    <name evidence="4" type="ORF">K431DRAFT_72804</name>
</gene>
<reference evidence="4" key="1">
    <citation type="journal article" date="2020" name="Stud. Mycol.">
        <title>101 Dothideomycetes genomes: a test case for predicting lifestyles and emergence of pathogens.</title>
        <authorList>
            <person name="Haridas S."/>
            <person name="Albert R."/>
            <person name="Binder M."/>
            <person name="Bloem J."/>
            <person name="Labutti K."/>
            <person name="Salamov A."/>
            <person name="Andreopoulos B."/>
            <person name="Baker S."/>
            <person name="Barry K."/>
            <person name="Bills G."/>
            <person name="Bluhm B."/>
            <person name="Cannon C."/>
            <person name="Castanera R."/>
            <person name="Culley D."/>
            <person name="Daum C."/>
            <person name="Ezra D."/>
            <person name="Gonzalez J."/>
            <person name="Henrissat B."/>
            <person name="Kuo A."/>
            <person name="Liang C."/>
            <person name="Lipzen A."/>
            <person name="Lutzoni F."/>
            <person name="Magnuson J."/>
            <person name="Mondo S."/>
            <person name="Nolan M."/>
            <person name="Ohm R."/>
            <person name="Pangilinan J."/>
            <person name="Park H.-J."/>
            <person name="Ramirez L."/>
            <person name="Alfaro M."/>
            <person name="Sun H."/>
            <person name="Tritt A."/>
            <person name="Yoshinaga Y."/>
            <person name="Zwiers L.-H."/>
            <person name="Turgeon B."/>
            <person name="Goodwin S."/>
            <person name="Spatafora J."/>
            <person name="Crous P."/>
            <person name="Grigoriev I."/>
        </authorList>
    </citation>
    <scope>NUCLEOTIDE SEQUENCE</scope>
    <source>
        <strain evidence="4">CBS 116435</strain>
    </source>
</reference>
<feature type="region of interest" description="Disordered" evidence="2">
    <location>
        <begin position="62"/>
        <end position="105"/>
    </location>
</feature>
<dbReference type="SUPFAM" id="SSF57701">
    <property type="entry name" value="Zn2/Cys6 DNA-binding domain"/>
    <property type="match status" value="1"/>
</dbReference>
<comment type="caution">
    <text evidence="4">The sequence shown here is derived from an EMBL/GenBank/DDBJ whole genome shotgun (WGS) entry which is preliminary data.</text>
</comment>
<feature type="compositionally biased region" description="Low complexity" evidence="2">
    <location>
        <begin position="7"/>
        <end position="21"/>
    </location>
</feature>
<keyword evidence="5" id="KW-1185">Reference proteome</keyword>
<sequence>MVRPRSQHGSQSVLSSSFSGVTKPSGQKAACSRCRGQKLRCVWDSGESQCQRCQKADALCAMPSPKPMGRPPRQHHHKPRDPSRDHSSARGDTGNTIPAVSSDVEDGMDANTVDALPDPLDFLNFGFPDISSFDAFLPPEGPRISDSNLSNTGAYMVNGGSLSSSSDLTTNTAIDGVGDTQVDTTHLELEDDDGNIKLLTRLCELNVALFKHPLNANKGTTLPHSIPTPDSTTHGPTQRHADSRRSMPRDVSVSDLGIGKLLQMTYQLRDVISCIQYSEARDRSTALLILSCYTRLGKLYSRTLEILRQVRGSDQQLKDAHELMPGLAIDGFQLGKCYDLQLSFVIYLFEQVDDRLSNCIKRGTQEIR</sequence>
<name>A0A9P4QAG3_9PEZI</name>
<evidence type="ECO:0000259" key="3">
    <source>
        <dbReference type="PROSITE" id="PS00463"/>
    </source>
</evidence>
<dbReference type="Proteomes" id="UP000799441">
    <property type="component" value="Unassembled WGS sequence"/>
</dbReference>
<feature type="compositionally biased region" description="Polar residues" evidence="2">
    <location>
        <begin position="218"/>
        <end position="236"/>
    </location>
</feature>
<evidence type="ECO:0000256" key="1">
    <source>
        <dbReference type="ARBA" id="ARBA00023242"/>
    </source>
</evidence>
<protein>
    <recommendedName>
        <fullName evidence="3">Zn(2)-C6 fungal-type domain-containing protein</fullName>
    </recommendedName>
</protein>
<evidence type="ECO:0000256" key="2">
    <source>
        <dbReference type="SAM" id="MobiDB-lite"/>
    </source>
</evidence>
<dbReference type="Gene3D" id="4.10.240.10">
    <property type="entry name" value="Zn(2)-C6 fungal-type DNA-binding domain"/>
    <property type="match status" value="1"/>
</dbReference>
<feature type="region of interest" description="Disordered" evidence="2">
    <location>
        <begin position="1"/>
        <end position="35"/>
    </location>
</feature>
<dbReference type="EMBL" id="MU003791">
    <property type="protein sequence ID" value="KAF2721316.1"/>
    <property type="molecule type" value="Genomic_DNA"/>
</dbReference>
<dbReference type="PROSITE" id="PS00463">
    <property type="entry name" value="ZN2_CY6_FUNGAL_1"/>
    <property type="match status" value="1"/>
</dbReference>
<keyword evidence="1" id="KW-0539">Nucleus</keyword>